<dbReference type="Proteomes" id="UP000265520">
    <property type="component" value="Unassembled WGS sequence"/>
</dbReference>
<dbReference type="AlphaFoldDB" id="A0A392RH01"/>
<organism evidence="1 2">
    <name type="scientific">Trifolium medium</name>
    <dbReference type="NCBI Taxonomy" id="97028"/>
    <lineage>
        <taxon>Eukaryota</taxon>
        <taxon>Viridiplantae</taxon>
        <taxon>Streptophyta</taxon>
        <taxon>Embryophyta</taxon>
        <taxon>Tracheophyta</taxon>
        <taxon>Spermatophyta</taxon>
        <taxon>Magnoliopsida</taxon>
        <taxon>eudicotyledons</taxon>
        <taxon>Gunneridae</taxon>
        <taxon>Pentapetalae</taxon>
        <taxon>rosids</taxon>
        <taxon>fabids</taxon>
        <taxon>Fabales</taxon>
        <taxon>Fabaceae</taxon>
        <taxon>Papilionoideae</taxon>
        <taxon>50 kb inversion clade</taxon>
        <taxon>NPAAA clade</taxon>
        <taxon>Hologalegina</taxon>
        <taxon>IRL clade</taxon>
        <taxon>Trifolieae</taxon>
        <taxon>Trifolium</taxon>
    </lineage>
</organism>
<evidence type="ECO:0000313" key="2">
    <source>
        <dbReference type="Proteomes" id="UP000265520"/>
    </source>
</evidence>
<protein>
    <submittedName>
        <fullName evidence="1">Uncharacterized protein</fullName>
    </submittedName>
</protein>
<sequence length="43" mass="4733">MASSSSSFLGIDDTVDDFYFSVVPEDETDPDLPVTDDRYAEAL</sequence>
<dbReference type="EMBL" id="LXQA010222308">
    <property type="protein sequence ID" value="MCI35324.1"/>
    <property type="molecule type" value="Genomic_DNA"/>
</dbReference>
<keyword evidence="2" id="KW-1185">Reference proteome</keyword>
<reference evidence="1 2" key="1">
    <citation type="journal article" date="2018" name="Front. Plant Sci.">
        <title>Red Clover (Trifolium pratense) and Zigzag Clover (T. medium) - A Picture of Genomic Similarities and Differences.</title>
        <authorList>
            <person name="Dluhosova J."/>
            <person name="Istvanek J."/>
            <person name="Nedelnik J."/>
            <person name="Repkova J."/>
        </authorList>
    </citation>
    <scope>NUCLEOTIDE SEQUENCE [LARGE SCALE GENOMIC DNA]</scope>
    <source>
        <strain evidence="2">cv. 10/8</strain>
        <tissue evidence="1">Leaf</tissue>
    </source>
</reference>
<name>A0A392RH01_9FABA</name>
<evidence type="ECO:0000313" key="1">
    <source>
        <dbReference type="EMBL" id="MCI35324.1"/>
    </source>
</evidence>
<feature type="non-terminal residue" evidence="1">
    <location>
        <position position="43"/>
    </location>
</feature>
<proteinExistence type="predicted"/>
<accession>A0A392RH01</accession>
<comment type="caution">
    <text evidence="1">The sequence shown here is derived from an EMBL/GenBank/DDBJ whole genome shotgun (WGS) entry which is preliminary data.</text>
</comment>